<reference evidence="1" key="1">
    <citation type="submission" date="2022-08" db="EMBL/GenBank/DDBJ databases">
        <title>Genome Sequence of Lecanicillium fungicola.</title>
        <authorList>
            <person name="Buettner E."/>
        </authorList>
    </citation>
    <scope>NUCLEOTIDE SEQUENCE</scope>
    <source>
        <strain evidence="1">Babe33</strain>
    </source>
</reference>
<name>A0ACC1N873_9HYPO</name>
<gene>
    <name evidence="1" type="ORF">NQ176_g5766</name>
</gene>
<comment type="caution">
    <text evidence="1">The sequence shown here is derived from an EMBL/GenBank/DDBJ whole genome shotgun (WGS) entry which is preliminary data.</text>
</comment>
<dbReference type="Proteomes" id="UP001143910">
    <property type="component" value="Unassembled WGS sequence"/>
</dbReference>
<protein>
    <submittedName>
        <fullName evidence="1">Uncharacterized protein</fullName>
    </submittedName>
</protein>
<organism evidence="1 2">
    <name type="scientific">Zarea fungicola</name>
    <dbReference type="NCBI Taxonomy" id="93591"/>
    <lineage>
        <taxon>Eukaryota</taxon>
        <taxon>Fungi</taxon>
        <taxon>Dikarya</taxon>
        <taxon>Ascomycota</taxon>
        <taxon>Pezizomycotina</taxon>
        <taxon>Sordariomycetes</taxon>
        <taxon>Hypocreomycetidae</taxon>
        <taxon>Hypocreales</taxon>
        <taxon>Cordycipitaceae</taxon>
        <taxon>Zarea</taxon>
    </lineage>
</organism>
<evidence type="ECO:0000313" key="2">
    <source>
        <dbReference type="Proteomes" id="UP001143910"/>
    </source>
</evidence>
<proteinExistence type="predicted"/>
<dbReference type="EMBL" id="JANJQO010000762">
    <property type="protein sequence ID" value="KAJ2974993.1"/>
    <property type="molecule type" value="Genomic_DNA"/>
</dbReference>
<sequence>MHKPMEHHMETPMMYPLHGQDHGYAPWSGMDPVIGHGMDGMQHHHQQHMDTGMQMNYHPHVQHPNPHPQLGSNGGLYNYAMNASQSTVVRPGTPTPHKRPGSWSRVISMESLRPSKKVSQQDMGMMQTPMGM</sequence>
<evidence type="ECO:0000313" key="1">
    <source>
        <dbReference type="EMBL" id="KAJ2974993.1"/>
    </source>
</evidence>
<keyword evidence="2" id="KW-1185">Reference proteome</keyword>
<accession>A0ACC1N873</accession>